<feature type="chain" id="PRO_5014395072" description="Secreted protein" evidence="1">
    <location>
        <begin position="29"/>
        <end position="71"/>
    </location>
</feature>
<evidence type="ECO:0000256" key="1">
    <source>
        <dbReference type="SAM" id="SignalP"/>
    </source>
</evidence>
<dbReference type="OrthoDB" id="8170117at2759"/>
<reference evidence="3" key="1">
    <citation type="submission" date="2017-12" db="EMBL/GenBank/DDBJ databases">
        <authorList>
            <consortium name="DOE Joint Genome Institute"/>
            <person name="Mondo S.J."/>
            <person name="Kjaerbolling I."/>
            <person name="Vesth T.C."/>
            <person name="Frisvad J.C."/>
            <person name="Nybo J.L."/>
            <person name="Theobald S."/>
            <person name="Kuo A."/>
            <person name="Bowyer P."/>
            <person name="Matsuda Y."/>
            <person name="Lyhne E.K."/>
            <person name="Kogle M.E."/>
            <person name="Clum A."/>
            <person name="Lipzen A."/>
            <person name="Salamov A."/>
            <person name="Ngan C.Y."/>
            <person name="Daum C."/>
            <person name="Chiniquy J."/>
            <person name="Barry K."/>
            <person name="LaButti K."/>
            <person name="Haridas S."/>
            <person name="Simmons B.A."/>
            <person name="Magnuson J.K."/>
            <person name="Mortensen U.H."/>
            <person name="Larsen T.O."/>
            <person name="Grigoriev I.V."/>
            <person name="Baker S.E."/>
            <person name="Andersen M.R."/>
            <person name="Nordberg H.P."/>
            <person name="Cantor M.N."/>
            <person name="Hua S.X."/>
        </authorList>
    </citation>
    <scope>NUCLEOTIDE SEQUENCE [LARGE SCALE GENOMIC DNA]</scope>
    <source>
        <strain evidence="3">IBT 19404</strain>
    </source>
</reference>
<sequence>MTVSSCLPALICSLTIIFLFSSPRTILPHSDRPALDRCTVDPTTRWRDVTKLSRAWRISTEDETSAIKWLR</sequence>
<keyword evidence="1" id="KW-0732">Signal</keyword>
<accession>A0A2J5HUL8</accession>
<protein>
    <recommendedName>
        <fullName evidence="4">Secreted protein</fullName>
    </recommendedName>
</protein>
<name>A0A2J5HUL8_9EURO</name>
<gene>
    <name evidence="2" type="ORF">BDW42DRAFT_102639</name>
</gene>
<organism evidence="2 3">
    <name type="scientific">Aspergillus taichungensis</name>
    <dbReference type="NCBI Taxonomy" id="482145"/>
    <lineage>
        <taxon>Eukaryota</taxon>
        <taxon>Fungi</taxon>
        <taxon>Dikarya</taxon>
        <taxon>Ascomycota</taxon>
        <taxon>Pezizomycotina</taxon>
        <taxon>Eurotiomycetes</taxon>
        <taxon>Eurotiomycetidae</taxon>
        <taxon>Eurotiales</taxon>
        <taxon>Aspergillaceae</taxon>
        <taxon>Aspergillus</taxon>
        <taxon>Aspergillus subgen. Circumdati</taxon>
    </lineage>
</organism>
<evidence type="ECO:0000313" key="2">
    <source>
        <dbReference type="EMBL" id="PLN80982.1"/>
    </source>
</evidence>
<evidence type="ECO:0000313" key="3">
    <source>
        <dbReference type="Proteomes" id="UP000235023"/>
    </source>
</evidence>
<dbReference type="EMBL" id="KZ559541">
    <property type="protein sequence ID" value="PLN80982.1"/>
    <property type="molecule type" value="Genomic_DNA"/>
</dbReference>
<keyword evidence="3" id="KW-1185">Reference proteome</keyword>
<dbReference type="Proteomes" id="UP000235023">
    <property type="component" value="Unassembled WGS sequence"/>
</dbReference>
<dbReference type="AlphaFoldDB" id="A0A2J5HUL8"/>
<proteinExistence type="predicted"/>
<feature type="signal peptide" evidence="1">
    <location>
        <begin position="1"/>
        <end position="28"/>
    </location>
</feature>
<evidence type="ECO:0008006" key="4">
    <source>
        <dbReference type="Google" id="ProtNLM"/>
    </source>
</evidence>